<feature type="transmembrane region" description="Helical" evidence="8">
    <location>
        <begin position="218"/>
        <end position="237"/>
    </location>
</feature>
<evidence type="ECO:0000313" key="10">
    <source>
        <dbReference type="EMBL" id="KAJ6829766.1"/>
    </source>
</evidence>
<keyword evidence="11" id="KW-1185">Reference proteome</keyword>
<feature type="transmembrane region" description="Helical" evidence="8">
    <location>
        <begin position="433"/>
        <end position="451"/>
    </location>
</feature>
<accession>A0AAX6GM00</accession>
<evidence type="ECO:0000256" key="5">
    <source>
        <dbReference type="ARBA" id="ARBA00022989"/>
    </source>
</evidence>
<organism evidence="10 11">
    <name type="scientific">Iris pallida</name>
    <name type="common">Sweet iris</name>
    <dbReference type="NCBI Taxonomy" id="29817"/>
    <lineage>
        <taxon>Eukaryota</taxon>
        <taxon>Viridiplantae</taxon>
        <taxon>Streptophyta</taxon>
        <taxon>Embryophyta</taxon>
        <taxon>Tracheophyta</taxon>
        <taxon>Spermatophyta</taxon>
        <taxon>Magnoliopsida</taxon>
        <taxon>Liliopsida</taxon>
        <taxon>Asparagales</taxon>
        <taxon>Iridaceae</taxon>
        <taxon>Iridoideae</taxon>
        <taxon>Irideae</taxon>
        <taxon>Iris</taxon>
    </lineage>
</organism>
<evidence type="ECO:0000259" key="9">
    <source>
        <dbReference type="Pfam" id="PF07779"/>
    </source>
</evidence>
<evidence type="ECO:0000256" key="3">
    <source>
        <dbReference type="ARBA" id="ARBA00022679"/>
    </source>
</evidence>
<evidence type="ECO:0000256" key="8">
    <source>
        <dbReference type="SAM" id="Phobius"/>
    </source>
</evidence>
<feature type="transmembrane region" description="Helical" evidence="8">
    <location>
        <begin position="249"/>
        <end position="273"/>
    </location>
</feature>
<feature type="transmembrane region" description="Helical" evidence="8">
    <location>
        <begin position="332"/>
        <end position="349"/>
    </location>
</feature>
<evidence type="ECO:0000256" key="4">
    <source>
        <dbReference type="ARBA" id="ARBA00022692"/>
    </source>
</evidence>
<protein>
    <submittedName>
        <fullName evidence="10">Protein REDUCED WALL ACETYLATION 2-like</fullName>
    </submittedName>
</protein>
<evidence type="ECO:0000313" key="11">
    <source>
        <dbReference type="Proteomes" id="UP001140949"/>
    </source>
</evidence>
<comment type="subcellular location">
    <subcellularLocation>
        <location evidence="1">Membrane</location>
        <topology evidence="1">Multi-pass membrane protein</topology>
    </subcellularLocation>
</comment>
<dbReference type="GO" id="GO:0010411">
    <property type="term" value="P:xyloglucan metabolic process"/>
    <property type="evidence" value="ECO:0007669"/>
    <property type="project" value="TreeGrafter"/>
</dbReference>
<dbReference type="GO" id="GO:0016020">
    <property type="term" value="C:membrane"/>
    <property type="evidence" value="ECO:0007669"/>
    <property type="project" value="UniProtKB-SubCell"/>
</dbReference>
<dbReference type="Proteomes" id="UP001140949">
    <property type="component" value="Unassembled WGS sequence"/>
</dbReference>
<evidence type="ECO:0000256" key="1">
    <source>
        <dbReference type="ARBA" id="ARBA00004141"/>
    </source>
</evidence>
<comment type="caution">
    <text evidence="10">The sequence shown here is derived from an EMBL/GenBank/DDBJ whole genome shotgun (WGS) entry which is preliminary data.</text>
</comment>
<feature type="transmembrane region" description="Helical" evidence="8">
    <location>
        <begin position="100"/>
        <end position="119"/>
    </location>
</feature>
<keyword evidence="7" id="KW-0325">Glycoprotein</keyword>
<feature type="transmembrane region" description="Helical" evidence="8">
    <location>
        <begin position="162"/>
        <end position="184"/>
    </location>
</feature>
<dbReference type="PANTHER" id="PTHR13533">
    <property type="entry name" value="N-ACETYLNEURAMINATE 9-O-ACETYLTRANSFERASE"/>
    <property type="match status" value="1"/>
</dbReference>
<dbReference type="EMBL" id="JANAVB010018197">
    <property type="protein sequence ID" value="KAJ6829766.1"/>
    <property type="molecule type" value="Genomic_DNA"/>
</dbReference>
<dbReference type="GO" id="GO:0016407">
    <property type="term" value="F:acetyltransferase activity"/>
    <property type="evidence" value="ECO:0007669"/>
    <property type="project" value="TreeGrafter"/>
</dbReference>
<dbReference type="InterPro" id="IPR012419">
    <property type="entry name" value="Cas1_AcylTrans_dom"/>
</dbReference>
<comment type="similarity">
    <text evidence="2">Belongs to the PC-esterase family. CASD1 subfamily.</text>
</comment>
<reference evidence="10" key="2">
    <citation type="submission" date="2023-04" db="EMBL/GenBank/DDBJ databases">
        <authorList>
            <person name="Bruccoleri R.E."/>
            <person name="Oakeley E.J."/>
            <person name="Faust A.-M."/>
            <person name="Dessus-Babus S."/>
            <person name="Altorfer M."/>
            <person name="Burckhardt D."/>
            <person name="Oertli M."/>
            <person name="Naumann U."/>
            <person name="Petersen F."/>
            <person name="Wong J."/>
        </authorList>
    </citation>
    <scope>NUCLEOTIDE SEQUENCE</scope>
    <source>
        <strain evidence="10">GSM-AAB239-AS_SAM_17_03QT</strain>
        <tissue evidence="10">Leaf</tissue>
    </source>
</reference>
<gene>
    <name evidence="10" type="ORF">M6B38_355515</name>
</gene>
<dbReference type="Pfam" id="PF07779">
    <property type="entry name" value="Cas1_AcylT"/>
    <property type="match status" value="1"/>
</dbReference>
<keyword evidence="3" id="KW-0808">Transferase</keyword>
<feature type="transmembrane region" description="Helical" evidence="8">
    <location>
        <begin position="196"/>
        <end position="212"/>
    </location>
</feature>
<feature type="domain" description="Cas1p 10 TM acyl transferase" evidence="9">
    <location>
        <begin position="59"/>
        <end position="470"/>
    </location>
</feature>
<proteinExistence type="inferred from homology"/>
<evidence type="ECO:0000256" key="6">
    <source>
        <dbReference type="ARBA" id="ARBA00023136"/>
    </source>
</evidence>
<dbReference type="GO" id="GO:0045492">
    <property type="term" value="P:xylan biosynthetic process"/>
    <property type="evidence" value="ECO:0007669"/>
    <property type="project" value="TreeGrafter"/>
</dbReference>
<evidence type="ECO:0000256" key="2">
    <source>
        <dbReference type="ARBA" id="ARBA00010666"/>
    </source>
</evidence>
<keyword evidence="4 8" id="KW-0812">Transmembrane</keyword>
<dbReference type="PANTHER" id="PTHR13533:SF48">
    <property type="entry name" value="PROTEIN REDUCED WALL ACETYLATION 2"/>
    <property type="match status" value="1"/>
</dbReference>
<dbReference type="GO" id="GO:0009834">
    <property type="term" value="P:plant-type secondary cell wall biogenesis"/>
    <property type="evidence" value="ECO:0007669"/>
    <property type="project" value="TreeGrafter"/>
</dbReference>
<feature type="transmembrane region" description="Helical" evidence="8">
    <location>
        <begin position="471"/>
        <end position="489"/>
    </location>
</feature>
<name>A0AAX6GM00_IRIPA</name>
<dbReference type="AlphaFoldDB" id="A0AAX6GM00"/>
<evidence type="ECO:0000256" key="7">
    <source>
        <dbReference type="ARBA" id="ARBA00023180"/>
    </source>
</evidence>
<sequence>MICEDSENNLANVDVGSISEDAEVHLLAGGRSLASSSKGCQQISPNIVSCCWRRRISLENQLTTLRAMSEFGSFLIYFYICYCTDLFGEFKQVYNRDIFLFLYILIIILASTTSSKVELEDTPVAGKFILYLNRNQTEEWKGWMQVLFVMYHYFGALEIYNIIRVFIAAYVWMTGFGNFSYYYVRKDFSIVRFSQMMWRINLLVAFCCIVLDKPYMDYYICPMHTFFTLMVYGFLGFMNKYNELGSVIAAKIFACFLVIVLIYEVPGVFDVVWSPFEFLLGTGYNPPMYEWRFRSGLDRYIWIVGMIYAYYHPTVERWLQKLEETGTKLRKSIKAAIVIVCLVVAYLWYEYVCKLDIDTYKRYHPYTSWIPITTYICLRNITQKFRNCTLTLFVWLGKITLETYIIQFNILLRFQGGSMKVLSVIPNYPMVNLILTTAIYVTVSHRIFLLTNKLKLAFLPTGDNVRLVRNIMSAAVISLSLYALSWLLLHLSKMLAASQSSLPVQV</sequence>
<keyword evidence="5 8" id="KW-1133">Transmembrane helix</keyword>
<reference evidence="10" key="1">
    <citation type="journal article" date="2023" name="GigaByte">
        <title>Genome assembly of the bearded iris, Iris pallida Lam.</title>
        <authorList>
            <person name="Bruccoleri R.E."/>
            <person name="Oakeley E.J."/>
            <person name="Faust A.M.E."/>
            <person name="Altorfer M."/>
            <person name="Dessus-Babus S."/>
            <person name="Burckhardt D."/>
            <person name="Oertli M."/>
            <person name="Naumann U."/>
            <person name="Petersen F."/>
            <person name="Wong J."/>
        </authorList>
    </citation>
    <scope>NUCLEOTIDE SEQUENCE</scope>
    <source>
        <strain evidence="10">GSM-AAB239-AS_SAM_17_03QT</strain>
    </source>
</reference>
<keyword evidence="6 8" id="KW-0472">Membrane</keyword>
<feature type="transmembrane region" description="Helical" evidence="8">
    <location>
        <begin position="392"/>
        <end position="412"/>
    </location>
</feature>
<dbReference type="GO" id="GO:0005794">
    <property type="term" value="C:Golgi apparatus"/>
    <property type="evidence" value="ECO:0007669"/>
    <property type="project" value="UniProtKB-ARBA"/>
</dbReference>